<dbReference type="PROSITE" id="PS00455">
    <property type="entry name" value="AMP_BINDING"/>
    <property type="match status" value="1"/>
</dbReference>
<dbReference type="InterPro" id="IPR000873">
    <property type="entry name" value="AMP-dep_synth/lig_dom"/>
</dbReference>
<keyword evidence="6" id="KW-1185">Reference proteome</keyword>
<sequence>MISKNRLEVEHTNSGFVHDPGQEDEIADTLHDQAAVRETSQPILSIILEHALNKFDHGKEQFDDVADTFLPIIDLSVTARTRIEACLPALSFKSANKVYKVLGSLPDKAEELALDRLNLMCVRIQEIYPPGARITIVSDGITYNDLLCISDRDTWAYGEALRQMAVQKQFNHVAFSRIKDLLDLPLPKRMSEIIYIANCTAFRRLLLNKYGIPDLDIDHEIATNPDTKLTYLGYKRFLESDLKHILHIGADKSAHSYKQDCKYLAKQMLIRGDAFARMIKHAFPNHLRLSIHESLSGTKLSISLLNTLTGFTTPWHCSVAQLANGEWVSAPMGEFRKDDRLELVYEDGRPSYFRQKASEGGAGATIETMASYLRPSKPLSTSEYLSRALSTRTASPAMASPANRPRSSPSVSVDSSTGMTFETQSHRSRALSDLELVGEDKTSDAPLPKPIRASGSIPYDKRLIPHIMDSLAATEPKRTVYSLTTLSGAALEFRHISARTFTRAVDTTAWWLHDQLGKPKSIEPVGYIGPHDLRHVLLTYACVKAGYTTLFLSPKNNTEGVLAILDATKCKVWANAGETAPLSLVKEVIKRRPMTLLQLPLLDELLDATSIEPFPYTKTFEEARNDPFCLLHTSGTTGVPKPIPWSHGLVGTIDAVRLLPPVGSHDHLPPWTTDWNPGDTIYSFFPMSHGAGIIMDIIIPALFNLRCIIGPADVPPNINLVEALAESIRVDIWSMVPSLVDELGETPVVLSKLKSSKFICASGGPVSPVSAGKVNEAIRVLNLTGTTEGLFIGNLVPPKEDWYWFCFHPYSGFEFKEIEAGTYEHWVHRNQHWELFQGIFHTFPDRQSVNFKDLYMKHPTKPNLWAFIGRSDDLVVLSNGYKISPLETEAFITTHPAINGCLIFGTGKPQASLLIELKDPSQKTDELLDNIWEKVKKANSMSRHKGQLLRDFVAFATPDKPFLRTDKGTVKRAATIQLYDDYIEHFYSSRSDDLADRFCLNMASTESICQNVQKIFASSLPEVQEASPDADLFALGMDSLGVFAAIKTIRAATGLGDRIGPRHVYASRSVNELSATIVRLAAEAKRPSETGLLSNPANSNTKATNIERAMAQHKARQSFGLNAFDYVNPNHGMGLVLYFSLREGVSYEQVFANLQEGLNRTFDLIPALSGKIMDCSEQVIGYTKGDLCVMMPPLSKTASVRNRLVYKDLSTVLPSFDKLREGGFAPSAFKDSLVLRDDPFPQMPANIIVGQANFLSGGCILAVDLNHCCLDGLGAMVAIKAWAENCRYLQGDESATCSWYDPESFNHNLPEILHEQEGWGRPLDTIDPGTWGFLPFVAPDDNPAINDDNSPNHERDSDPVALPPRPLYPLHHIWPLPRAERCLKTTLLLITPDKLEAMKQEVLADPQANGLITSISDILQAIFWHAAIRARYRVCKEIRRQTFTPNDLSILELPVDGRPYFSSHLPPTYMGSMLILNRCNMPIDTLCAPETTIGQVALLLRQSAARITPSLVHDAFTILKSLPDHSRFSTANMGLEHMHAMISNMLLFPAEEIRFGDVFFGNGGSPESMRPQLERGNGRFRFLAIFPIKRDGGVELALGTHAEELEMLRRDEEFMKYADIVDVSR</sequence>
<feature type="domain" description="Carrier" evidence="4">
    <location>
        <begin position="1003"/>
        <end position="1081"/>
    </location>
</feature>
<feature type="region of interest" description="Disordered" evidence="3">
    <location>
        <begin position="390"/>
        <end position="431"/>
    </location>
</feature>
<dbReference type="InterPro" id="IPR007817">
    <property type="entry name" value="Isocyanide_synthase_DIT1"/>
</dbReference>
<dbReference type="OMA" id="PNHYMGL"/>
<dbReference type="EMBL" id="KV907495">
    <property type="protein sequence ID" value="OOF98727.1"/>
    <property type="molecule type" value="Genomic_DNA"/>
</dbReference>
<keyword evidence="1" id="KW-0808">Transferase</keyword>
<dbReference type="VEuPathDB" id="FungiDB:ASPCADRAFT_2160"/>
<dbReference type="InterPro" id="IPR036736">
    <property type="entry name" value="ACP-like_sf"/>
</dbReference>
<dbReference type="Pfam" id="PF00550">
    <property type="entry name" value="PP-binding"/>
    <property type="match status" value="1"/>
</dbReference>
<dbReference type="InterPro" id="IPR042099">
    <property type="entry name" value="ANL_N_sf"/>
</dbReference>
<dbReference type="Pfam" id="PF05141">
    <property type="entry name" value="DIT1_PvcA"/>
    <property type="match status" value="1"/>
</dbReference>
<evidence type="ECO:0000256" key="1">
    <source>
        <dbReference type="ARBA" id="ARBA00022679"/>
    </source>
</evidence>
<dbReference type="PROSITE" id="PS50075">
    <property type="entry name" value="CARRIER"/>
    <property type="match status" value="1"/>
</dbReference>
<dbReference type="Gene3D" id="3.30.559.10">
    <property type="entry name" value="Chloramphenicol acetyltransferase-like domain"/>
    <property type="match status" value="2"/>
</dbReference>
<protein>
    <recommendedName>
        <fullName evidence="4">Carrier domain-containing protein</fullName>
    </recommendedName>
</protein>
<name>A0A1R3RW91_ASPC5</name>
<dbReference type="Pfam" id="PF00501">
    <property type="entry name" value="AMP-binding"/>
    <property type="match status" value="1"/>
</dbReference>
<dbReference type="SUPFAM" id="SSF47336">
    <property type="entry name" value="ACP-like"/>
    <property type="match status" value="1"/>
</dbReference>
<evidence type="ECO:0000256" key="2">
    <source>
        <dbReference type="ARBA" id="ARBA00023315"/>
    </source>
</evidence>
<evidence type="ECO:0000313" key="5">
    <source>
        <dbReference type="EMBL" id="OOF98727.1"/>
    </source>
</evidence>
<organism evidence="5 6">
    <name type="scientific">Aspergillus carbonarius (strain ITEM 5010)</name>
    <dbReference type="NCBI Taxonomy" id="602072"/>
    <lineage>
        <taxon>Eukaryota</taxon>
        <taxon>Fungi</taxon>
        <taxon>Dikarya</taxon>
        <taxon>Ascomycota</taxon>
        <taxon>Pezizomycotina</taxon>
        <taxon>Eurotiomycetes</taxon>
        <taxon>Eurotiomycetidae</taxon>
        <taxon>Eurotiales</taxon>
        <taxon>Aspergillaceae</taxon>
        <taxon>Aspergillus</taxon>
        <taxon>Aspergillus subgen. Circumdati</taxon>
    </lineage>
</organism>
<dbReference type="Gene3D" id="1.10.1200.10">
    <property type="entry name" value="ACP-like"/>
    <property type="match status" value="1"/>
</dbReference>
<dbReference type="InterPro" id="IPR054710">
    <property type="entry name" value="Tri101-like_N"/>
</dbReference>
<accession>A0A1R3RW91</accession>
<dbReference type="PANTHER" id="PTHR37285">
    <property type="entry name" value="SPORE WALL MATURATION PROTEIN DIT1"/>
    <property type="match status" value="1"/>
</dbReference>
<feature type="compositionally biased region" description="Low complexity" evidence="3">
    <location>
        <begin position="394"/>
        <end position="416"/>
    </location>
</feature>
<dbReference type="Pfam" id="PF22664">
    <property type="entry name" value="TRI-like_N"/>
    <property type="match status" value="1"/>
</dbReference>
<keyword evidence="2" id="KW-0012">Acyltransferase</keyword>
<dbReference type="GO" id="GO:0016746">
    <property type="term" value="F:acyltransferase activity"/>
    <property type="evidence" value="ECO:0007669"/>
    <property type="project" value="UniProtKB-KW"/>
</dbReference>
<dbReference type="Proteomes" id="UP000188318">
    <property type="component" value="Unassembled WGS sequence"/>
</dbReference>
<dbReference type="Pfam" id="PF23562">
    <property type="entry name" value="AMP-binding_C_3"/>
    <property type="match status" value="1"/>
</dbReference>
<dbReference type="PANTHER" id="PTHR37285:SF5">
    <property type="entry name" value="SPORE WALL MATURATION PROTEIN DIT1"/>
    <property type="match status" value="1"/>
</dbReference>
<reference evidence="6" key="1">
    <citation type="journal article" date="2017" name="Genome Biol.">
        <title>Comparative genomics reveals high biological diversity and specific adaptations in the industrially and medically important fungal genus Aspergillus.</title>
        <authorList>
            <person name="de Vries R.P."/>
            <person name="Riley R."/>
            <person name="Wiebenga A."/>
            <person name="Aguilar-Osorio G."/>
            <person name="Amillis S."/>
            <person name="Uchima C.A."/>
            <person name="Anderluh G."/>
            <person name="Asadollahi M."/>
            <person name="Askin M."/>
            <person name="Barry K."/>
            <person name="Battaglia E."/>
            <person name="Bayram O."/>
            <person name="Benocci T."/>
            <person name="Braus-Stromeyer S.A."/>
            <person name="Caldana C."/>
            <person name="Canovas D."/>
            <person name="Cerqueira G.C."/>
            <person name="Chen F."/>
            <person name="Chen W."/>
            <person name="Choi C."/>
            <person name="Clum A."/>
            <person name="Dos Santos R.A."/>
            <person name="Damasio A.R."/>
            <person name="Diallinas G."/>
            <person name="Emri T."/>
            <person name="Fekete E."/>
            <person name="Flipphi M."/>
            <person name="Freyberg S."/>
            <person name="Gallo A."/>
            <person name="Gournas C."/>
            <person name="Habgood R."/>
            <person name="Hainaut M."/>
            <person name="Harispe M.L."/>
            <person name="Henrissat B."/>
            <person name="Hilden K.S."/>
            <person name="Hope R."/>
            <person name="Hossain A."/>
            <person name="Karabika E."/>
            <person name="Karaffa L."/>
            <person name="Karanyi Z."/>
            <person name="Krasevec N."/>
            <person name="Kuo A."/>
            <person name="Kusch H."/>
            <person name="LaButti K."/>
            <person name="Lagendijk E.L."/>
            <person name="Lapidus A."/>
            <person name="Levasseur A."/>
            <person name="Lindquist E."/>
            <person name="Lipzen A."/>
            <person name="Logrieco A.F."/>
            <person name="MacCabe A."/>
            <person name="Maekelae M.R."/>
            <person name="Malavazi I."/>
            <person name="Melin P."/>
            <person name="Meyer V."/>
            <person name="Mielnichuk N."/>
            <person name="Miskei M."/>
            <person name="Molnar A.P."/>
            <person name="Mule G."/>
            <person name="Ngan C.Y."/>
            <person name="Orejas M."/>
            <person name="Orosz E."/>
            <person name="Ouedraogo J.P."/>
            <person name="Overkamp K.M."/>
            <person name="Park H.-S."/>
            <person name="Perrone G."/>
            <person name="Piumi F."/>
            <person name="Punt P.J."/>
            <person name="Ram A.F."/>
            <person name="Ramon A."/>
            <person name="Rauscher S."/>
            <person name="Record E."/>
            <person name="Riano-Pachon D.M."/>
            <person name="Robert V."/>
            <person name="Roehrig J."/>
            <person name="Ruller R."/>
            <person name="Salamov A."/>
            <person name="Salih N.S."/>
            <person name="Samson R.A."/>
            <person name="Sandor E."/>
            <person name="Sanguinetti M."/>
            <person name="Schuetze T."/>
            <person name="Sepcic K."/>
            <person name="Shelest E."/>
            <person name="Sherlock G."/>
            <person name="Sophianopoulou V."/>
            <person name="Squina F.M."/>
            <person name="Sun H."/>
            <person name="Susca A."/>
            <person name="Todd R.B."/>
            <person name="Tsang A."/>
            <person name="Unkles S.E."/>
            <person name="van de Wiele N."/>
            <person name="van Rossen-Uffink D."/>
            <person name="Oliveira J.V."/>
            <person name="Vesth T.C."/>
            <person name="Visser J."/>
            <person name="Yu J.-H."/>
            <person name="Zhou M."/>
            <person name="Andersen M.R."/>
            <person name="Archer D.B."/>
            <person name="Baker S.E."/>
            <person name="Benoit I."/>
            <person name="Brakhage A.A."/>
            <person name="Braus G.H."/>
            <person name="Fischer R."/>
            <person name="Frisvad J.C."/>
            <person name="Goldman G.H."/>
            <person name="Houbraken J."/>
            <person name="Oakley B."/>
            <person name="Pocsi I."/>
            <person name="Scazzocchio C."/>
            <person name="Seiboth B."/>
            <person name="vanKuyk P.A."/>
            <person name="Wortman J."/>
            <person name="Dyer P.S."/>
            <person name="Grigoriev I.V."/>
        </authorList>
    </citation>
    <scope>NUCLEOTIDE SEQUENCE [LARGE SCALE GENOMIC DNA]</scope>
    <source>
        <strain evidence="6">ITEM 5010</strain>
    </source>
</reference>
<dbReference type="Gene3D" id="3.40.50.12780">
    <property type="entry name" value="N-terminal domain of ligase-like"/>
    <property type="match status" value="1"/>
</dbReference>
<proteinExistence type="predicted"/>
<dbReference type="SUPFAM" id="SSF56801">
    <property type="entry name" value="Acetyl-CoA synthetase-like"/>
    <property type="match status" value="1"/>
</dbReference>
<gene>
    <name evidence="5" type="ORF">ASPCADRAFT_2160</name>
</gene>
<dbReference type="OrthoDB" id="429813at2759"/>
<evidence type="ECO:0000256" key="3">
    <source>
        <dbReference type="SAM" id="MobiDB-lite"/>
    </source>
</evidence>
<dbReference type="InterPro" id="IPR020845">
    <property type="entry name" value="AMP-binding_CS"/>
</dbReference>
<dbReference type="InterPro" id="IPR009081">
    <property type="entry name" value="PP-bd_ACP"/>
</dbReference>
<evidence type="ECO:0000313" key="6">
    <source>
        <dbReference type="Proteomes" id="UP000188318"/>
    </source>
</evidence>
<evidence type="ECO:0000259" key="4">
    <source>
        <dbReference type="PROSITE" id="PS50075"/>
    </source>
</evidence>
<dbReference type="InterPro" id="IPR023213">
    <property type="entry name" value="CAT-like_dom_sf"/>
</dbReference>